<evidence type="ECO:0000313" key="2">
    <source>
        <dbReference type="Proteomes" id="UP000824130"/>
    </source>
</evidence>
<reference evidence="1" key="2">
    <citation type="journal article" date="2021" name="PeerJ">
        <title>Extensive microbial diversity within the chicken gut microbiome revealed by metagenomics and culture.</title>
        <authorList>
            <person name="Gilroy R."/>
            <person name="Ravi A."/>
            <person name="Getino M."/>
            <person name="Pursley I."/>
            <person name="Horton D.L."/>
            <person name="Alikhan N.F."/>
            <person name="Baker D."/>
            <person name="Gharbi K."/>
            <person name="Hall N."/>
            <person name="Watson M."/>
            <person name="Adriaenssens E.M."/>
            <person name="Foster-Nyarko E."/>
            <person name="Jarju S."/>
            <person name="Secka A."/>
            <person name="Antonio M."/>
            <person name="Oren A."/>
            <person name="Chaudhuri R.R."/>
            <person name="La Ragione R."/>
            <person name="Hildebrand F."/>
            <person name="Pallen M.J."/>
        </authorList>
    </citation>
    <scope>NUCLEOTIDE SEQUENCE</scope>
    <source>
        <strain evidence="1">ChiSjej4B22-8349</strain>
    </source>
</reference>
<dbReference type="Proteomes" id="UP000824130">
    <property type="component" value="Unassembled WGS sequence"/>
</dbReference>
<gene>
    <name evidence="1" type="ORF">IAD25_08215</name>
</gene>
<sequence length="92" mass="10544">MDTEESFSFCYRLKKTENIWHQRRGAGLRLCGVDVFLQRFAAGSLLIATSFSVACGIDVHPDIVRLQVGYFSLRMKERILGIIVKEIISHRE</sequence>
<evidence type="ECO:0000313" key="1">
    <source>
        <dbReference type="EMBL" id="HIU96670.1"/>
    </source>
</evidence>
<dbReference type="EMBL" id="DVOB01000173">
    <property type="protein sequence ID" value="HIU96670.1"/>
    <property type="molecule type" value="Genomic_DNA"/>
</dbReference>
<reference evidence="1" key="1">
    <citation type="submission" date="2020-10" db="EMBL/GenBank/DDBJ databases">
        <authorList>
            <person name="Gilroy R."/>
        </authorList>
    </citation>
    <scope>NUCLEOTIDE SEQUENCE</scope>
    <source>
        <strain evidence="1">ChiSjej4B22-8349</strain>
    </source>
</reference>
<proteinExistence type="predicted"/>
<comment type="caution">
    <text evidence="1">The sequence shown here is derived from an EMBL/GenBank/DDBJ whole genome shotgun (WGS) entry which is preliminary data.</text>
</comment>
<protein>
    <submittedName>
        <fullName evidence="1">Uncharacterized protein</fullName>
    </submittedName>
</protein>
<accession>A0A9D1SVB0</accession>
<dbReference type="AlphaFoldDB" id="A0A9D1SVB0"/>
<name>A0A9D1SVB0_9FIRM</name>
<organism evidence="1 2">
    <name type="scientific">Candidatus Allocopromorpha excrementipullorum</name>
    <dbReference type="NCBI Taxonomy" id="2840743"/>
    <lineage>
        <taxon>Bacteria</taxon>
        <taxon>Bacillati</taxon>
        <taxon>Bacillota</taxon>
        <taxon>Clostridia</taxon>
        <taxon>Eubacteriales</taxon>
        <taxon>Eubacteriaceae</taxon>
        <taxon>Eubacteriaceae incertae sedis</taxon>
        <taxon>Candidatus Allocopromorpha</taxon>
    </lineage>
</organism>